<dbReference type="GO" id="GO:0006409">
    <property type="term" value="P:tRNA export from nucleus"/>
    <property type="evidence" value="ECO:0007669"/>
    <property type="project" value="TreeGrafter"/>
</dbReference>
<protein>
    <recommendedName>
        <fullName evidence="3 7">Nucleolar protein 6</fullName>
    </recommendedName>
</protein>
<dbReference type="AlphaFoldDB" id="A0A8C7XQN0"/>
<evidence type="ECO:0000256" key="7">
    <source>
        <dbReference type="RuleBase" id="RU364032"/>
    </source>
</evidence>
<dbReference type="GeneTree" id="ENSGT00390000018619"/>
<dbReference type="FunFam" id="1.10.1410.10:FF:000005">
    <property type="entry name" value="Nucleolar protein 6"/>
    <property type="match status" value="1"/>
</dbReference>
<comment type="function">
    <text evidence="6">Part of the small subunit (SSU) processome, first precursor of the small eukaryotic ribosomal subunit. During the assembly of the SSU processome in the nucleolus, many ribosome biogenesis factors, an RNA chaperone and ribosomal proteins associate with the nascent pre-rRNA and work in concert to generate RNA folding, modifications, rearrangements and cleavage as well as targeted degradation of pre-ribosomal RNA by the RNA exosome.</text>
</comment>
<evidence type="ECO:0000259" key="10">
    <source>
        <dbReference type="Pfam" id="PF17404"/>
    </source>
</evidence>
<dbReference type="PANTHER" id="PTHR17972:SF0">
    <property type="entry name" value="NUCLEOLAR PROTEIN 6"/>
    <property type="match status" value="1"/>
</dbReference>
<dbReference type="Ensembl" id="ENSOSIT00000016989.1">
    <property type="protein sequence ID" value="ENSOSIP00000016081.1"/>
    <property type="gene ID" value="ENSOSIG00000007086.1"/>
</dbReference>
<name>A0A8C7XQN0_9TELE</name>
<dbReference type="InterPro" id="IPR005554">
    <property type="entry name" value="NOL6/Upt22"/>
</dbReference>
<feature type="domain" description="Nrap protein" evidence="11">
    <location>
        <begin position="434"/>
        <end position="638"/>
    </location>
</feature>
<dbReference type="Pfam" id="PF17403">
    <property type="entry name" value="Nrap_D2"/>
    <property type="match status" value="1"/>
</dbReference>
<evidence type="ECO:0000259" key="11">
    <source>
        <dbReference type="Pfam" id="PF17405"/>
    </source>
</evidence>
<dbReference type="Pfam" id="PF03813">
    <property type="entry name" value="Nrap"/>
    <property type="match status" value="1"/>
</dbReference>
<evidence type="ECO:0000259" key="8">
    <source>
        <dbReference type="Pfam" id="PF03813"/>
    </source>
</evidence>
<evidence type="ECO:0000313" key="14">
    <source>
        <dbReference type="Proteomes" id="UP000694383"/>
    </source>
</evidence>
<dbReference type="Proteomes" id="UP000694383">
    <property type="component" value="Unplaced"/>
</dbReference>
<evidence type="ECO:0000256" key="5">
    <source>
        <dbReference type="ARBA" id="ARBA00023242"/>
    </source>
</evidence>
<feature type="domain" description="Nrap protein" evidence="12">
    <location>
        <begin position="640"/>
        <end position="763"/>
    </location>
</feature>
<dbReference type="InterPro" id="IPR035082">
    <property type="entry name" value="Nrap_D1"/>
</dbReference>
<feature type="domain" description="Nrap protein" evidence="8">
    <location>
        <begin position="1"/>
        <end position="112"/>
    </location>
</feature>
<feature type="domain" description="Nrap protein" evidence="9">
    <location>
        <begin position="116"/>
        <end position="255"/>
    </location>
</feature>
<dbReference type="SUPFAM" id="SSF81631">
    <property type="entry name" value="PAP/OAS1 substrate-binding domain"/>
    <property type="match status" value="1"/>
</dbReference>
<feature type="domain" description="Nrap protein" evidence="10">
    <location>
        <begin position="261"/>
        <end position="420"/>
    </location>
</feature>
<evidence type="ECO:0000259" key="9">
    <source>
        <dbReference type="Pfam" id="PF17403"/>
    </source>
</evidence>
<dbReference type="Pfam" id="PF17404">
    <property type="entry name" value="Nrap_D3"/>
    <property type="match status" value="1"/>
</dbReference>
<dbReference type="Pfam" id="PF17405">
    <property type="entry name" value="Nrap_D4"/>
    <property type="match status" value="1"/>
</dbReference>
<comment type="similarity">
    <text evidence="2 7">Belongs to the NRAP family.</text>
</comment>
<dbReference type="GO" id="GO:0003723">
    <property type="term" value="F:RNA binding"/>
    <property type="evidence" value="ECO:0007669"/>
    <property type="project" value="UniProtKB-KW"/>
</dbReference>
<evidence type="ECO:0000256" key="1">
    <source>
        <dbReference type="ARBA" id="ARBA00004604"/>
    </source>
</evidence>
<keyword evidence="5 7" id="KW-0539">Nucleus</keyword>
<dbReference type="InterPro" id="IPR035367">
    <property type="entry name" value="Nrap_D2"/>
</dbReference>
<reference evidence="13" key="1">
    <citation type="submission" date="2025-08" db="UniProtKB">
        <authorList>
            <consortium name="Ensembl"/>
        </authorList>
    </citation>
    <scope>IDENTIFICATION</scope>
</reference>
<comment type="subcellular location">
    <subcellularLocation>
        <location evidence="1 7">Nucleus</location>
        <location evidence="1 7">Nucleolus</location>
    </subcellularLocation>
</comment>
<proteinExistence type="inferred from homology"/>
<dbReference type="InterPro" id="IPR035370">
    <property type="entry name" value="Nrap_D5"/>
</dbReference>
<accession>A0A8C7XQN0</accession>
<dbReference type="PANTHER" id="PTHR17972">
    <property type="entry name" value="NUCLEOLAR RNA-ASSOCIATED PROTEIN"/>
    <property type="match status" value="1"/>
</dbReference>
<organism evidence="13 14">
    <name type="scientific">Oryzias sinensis</name>
    <name type="common">Chinese medaka</name>
    <dbReference type="NCBI Taxonomy" id="183150"/>
    <lineage>
        <taxon>Eukaryota</taxon>
        <taxon>Metazoa</taxon>
        <taxon>Chordata</taxon>
        <taxon>Craniata</taxon>
        <taxon>Vertebrata</taxon>
        <taxon>Euteleostomi</taxon>
        <taxon>Actinopterygii</taxon>
        <taxon>Neopterygii</taxon>
        <taxon>Teleostei</taxon>
        <taxon>Neoteleostei</taxon>
        <taxon>Acanthomorphata</taxon>
        <taxon>Ovalentaria</taxon>
        <taxon>Atherinomorphae</taxon>
        <taxon>Beloniformes</taxon>
        <taxon>Adrianichthyidae</taxon>
        <taxon>Oryziinae</taxon>
        <taxon>Oryzias</taxon>
    </lineage>
</organism>
<dbReference type="InterPro" id="IPR035369">
    <property type="entry name" value="Nrap_D4"/>
</dbReference>
<evidence type="ECO:0000256" key="6">
    <source>
        <dbReference type="ARBA" id="ARBA00035000"/>
    </source>
</evidence>
<evidence type="ECO:0000256" key="3">
    <source>
        <dbReference type="ARBA" id="ARBA00016437"/>
    </source>
</evidence>
<dbReference type="GO" id="GO:0034456">
    <property type="term" value="C:UTP-C complex"/>
    <property type="evidence" value="ECO:0007669"/>
    <property type="project" value="TreeGrafter"/>
</dbReference>
<dbReference type="GO" id="GO:0032040">
    <property type="term" value="C:small-subunit processome"/>
    <property type="evidence" value="ECO:0007669"/>
    <property type="project" value="TreeGrafter"/>
</dbReference>
<evidence type="ECO:0000313" key="13">
    <source>
        <dbReference type="Ensembl" id="ENSOSIP00000016081.1"/>
    </source>
</evidence>
<sequence length="810" mass="90574">RALYLAGLAQHLSSSSEVGTLRYSCLHGNRLRPVLLLTPPGKDSSFTVRVHACPPPGFFKPNRFHPQRNNVRTEWYTGVQSSSDPPTPHYNSSVLGDLLPRAHLQFLSAVSSQCSAFTDGVALLKVWLHQRQLDQGTGCFSGFLASMLVAYLLTTHRISNNMTAYQLLRNSLNFLASTDLTVNGISLAKDPDSSAPSLAEFHSAFQVVFVDPSGHLNMCSDMTACTYKQLQHEASLSMQFWDEPTVDGFHCLLMTPKPMIRTSDHVFQLCDLVKLQSTCKKQNLLNDLMDLSGNYIQAALPFVLSLLQQGLGQRIHLLTHSLAPDLEWSVESEAPKYKAQPPLSFGLLLKPELASCILEKGPAADNPKAVEFRQLWGSRSELRRFQDGSITEAVLWEGESMCQRRLVPQQIVTYLLQLHADIPEASVRHIGGIDDVVKTGSEVPTTGEEESLVVVQAYDDLSRKLWNLEGLPLSITAVQGAHPALRYTQVFPPRPLKVDYSFFDKEKISRSLIPKEGKPCPAYITPITVICHMEGSGKWPHDRLAIRHIRAAFHIRLAELLKKQHNYTCRACPSHLDVWKEGLAFRIQVAYHREPQVLRESVTPEGLLLVRDNEEAQQLEMATIHKPLLTSTLHGLQQEHSCFGAVCRLAKRWLAAQLFSDDITEDTADLLVASLFLQPAPFTPPGSPQVGFLRFLHLLCSFEWRNNPLIVNLNNELTAADYTEIKNGFMASRESLPVMFIATPKDKKSSMWTKRAPTVQVNHAEALPTSSFILEAQIRSSAFWDVLTKTSPPALFTLKSLLIFLPKMKQ</sequence>
<dbReference type="InterPro" id="IPR035368">
    <property type="entry name" value="Nrap_D3"/>
</dbReference>
<evidence type="ECO:0000256" key="4">
    <source>
        <dbReference type="ARBA" id="ARBA00022884"/>
    </source>
</evidence>
<reference evidence="13" key="2">
    <citation type="submission" date="2025-09" db="UniProtKB">
        <authorList>
            <consortium name="Ensembl"/>
        </authorList>
    </citation>
    <scope>IDENTIFICATION</scope>
</reference>
<dbReference type="GO" id="GO:0006364">
    <property type="term" value="P:rRNA processing"/>
    <property type="evidence" value="ECO:0007669"/>
    <property type="project" value="TreeGrafter"/>
</dbReference>
<keyword evidence="14" id="KW-1185">Reference proteome</keyword>
<evidence type="ECO:0000259" key="12">
    <source>
        <dbReference type="Pfam" id="PF17406"/>
    </source>
</evidence>
<dbReference type="Gene3D" id="1.10.1410.10">
    <property type="match status" value="1"/>
</dbReference>
<keyword evidence="4 7" id="KW-0694">RNA-binding</keyword>
<dbReference type="Pfam" id="PF17406">
    <property type="entry name" value="Nrap_D5"/>
    <property type="match status" value="1"/>
</dbReference>
<evidence type="ECO:0000256" key="2">
    <source>
        <dbReference type="ARBA" id="ARBA00006674"/>
    </source>
</evidence>
<dbReference type="GO" id="GO:0032545">
    <property type="term" value="C:CURI complex"/>
    <property type="evidence" value="ECO:0007669"/>
    <property type="project" value="TreeGrafter"/>
</dbReference>